<protein>
    <submittedName>
        <fullName evidence="4">GNAT family N-acetyltransferase</fullName>
    </submittedName>
</protein>
<keyword evidence="1" id="KW-0808">Transferase</keyword>
<feature type="domain" description="N-acetyltransferase" evidence="3">
    <location>
        <begin position="1"/>
        <end position="135"/>
    </location>
</feature>
<dbReference type="Gene3D" id="3.40.630.30">
    <property type="match status" value="1"/>
</dbReference>
<dbReference type="RefSeq" id="WP_192862619.1">
    <property type="nucleotide sequence ID" value="NZ_JADAQT010000078.1"/>
</dbReference>
<keyword evidence="5" id="KW-1185">Reference proteome</keyword>
<proteinExistence type="predicted"/>
<evidence type="ECO:0000256" key="2">
    <source>
        <dbReference type="ARBA" id="ARBA00023315"/>
    </source>
</evidence>
<dbReference type="InterPro" id="IPR050832">
    <property type="entry name" value="Bact_Acetyltransf"/>
</dbReference>
<gene>
    <name evidence="4" type="ORF">IHE71_10050</name>
</gene>
<organism evidence="4 5">
    <name type="scientific">Myceligenerans pegani</name>
    <dbReference type="NCBI Taxonomy" id="2776917"/>
    <lineage>
        <taxon>Bacteria</taxon>
        <taxon>Bacillati</taxon>
        <taxon>Actinomycetota</taxon>
        <taxon>Actinomycetes</taxon>
        <taxon>Micrococcales</taxon>
        <taxon>Promicromonosporaceae</taxon>
        <taxon>Myceligenerans</taxon>
    </lineage>
</organism>
<dbReference type="PROSITE" id="PS51186">
    <property type="entry name" value="GNAT"/>
    <property type="match status" value="1"/>
</dbReference>
<comment type="caution">
    <text evidence="4">The sequence shown here is derived from an EMBL/GenBank/DDBJ whole genome shotgun (WGS) entry which is preliminary data.</text>
</comment>
<reference evidence="4 5" key="1">
    <citation type="submission" date="2020-10" db="EMBL/GenBank/DDBJ databases">
        <title>Myceligenerans pegani sp. nov., an endophytic actinomycete isolated from Peganum harmala L. in Xinjiang, China.</title>
        <authorList>
            <person name="Xin L."/>
        </authorList>
    </citation>
    <scope>NUCLEOTIDE SEQUENCE [LARGE SCALE GENOMIC DNA]</scope>
    <source>
        <strain evidence="4 5">TRM65318</strain>
    </source>
</reference>
<dbReference type="CDD" id="cd04301">
    <property type="entry name" value="NAT_SF"/>
    <property type="match status" value="1"/>
</dbReference>
<evidence type="ECO:0000256" key="1">
    <source>
        <dbReference type="ARBA" id="ARBA00022679"/>
    </source>
</evidence>
<dbReference type="InterPro" id="IPR000182">
    <property type="entry name" value="GNAT_dom"/>
</dbReference>
<evidence type="ECO:0000313" key="5">
    <source>
        <dbReference type="Proteomes" id="UP000625527"/>
    </source>
</evidence>
<name>A0ABR9MXD9_9MICO</name>
<dbReference type="SUPFAM" id="SSF55729">
    <property type="entry name" value="Acyl-CoA N-acyltransferases (Nat)"/>
    <property type="match status" value="1"/>
</dbReference>
<dbReference type="EMBL" id="JADAQT010000078">
    <property type="protein sequence ID" value="MBE1876047.1"/>
    <property type="molecule type" value="Genomic_DNA"/>
</dbReference>
<dbReference type="Proteomes" id="UP000625527">
    <property type="component" value="Unassembled WGS sequence"/>
</dbReference>
<dbReference type="InterPro" id="IPR016181">
    <property type="entry name" value="Acyl_CoA_acyltransferase"/>
</dbReference>
<accession>A0ABR9MXD9</accession>
<evidence type="ECO:0000259" key="3">
    <source>
        <dbReference type="PROSITE" id="PS51186"/>
    </source>
</evidence>
<evidence type="ECO:0000313" key="4">
    <source>
        <dbReference type="EMBL" id="MBE1876047.1"/>
    </source>
</evidence>
<sequence>MSSPDLPRLRRVAGSDLEHLTGFLHDVDLTLSGLDSPAVRLWIDRDDDGAITGSTGFELSEDGRHALVRSVAVHPNARRAGYGSALARFALEAAADAGVVRAWLFSRRSGPFWQTLGFEPADREELAAVLAGTHQVRLFQESGQLAREVAWSRALAGARPAPEAVAR</sequence>
<dbReference type="PANTHER" id="PTHR43877">
    <property type="entry name" value="AMINOALKYLPHOSPHONATE N-ACETYLTRANSFERASE-RELATED-RELATED"/>
    <property type="match status" value="1"/>
</dbReference>
<dbReference type="Pfam" id="PF00583">
    <property type="entry name" value="Acetyltransf_1"/>
    <property type="match status" value="1"/>
</dbReference>
<keyword evidence="2" id="KW-0012">Acyltransferase</keyword>